<protein>
    <submittedName>
        <fullName evidence="1">Uncharacterized protein</fullName>
    </submittedName>
</protein>
<sequence>MWTEVEVMIDNRRVPNGPQTILGPAGCGPDVAALDEVADATIITLDEKDERLPRLLNLLKERGIRWFEKRRDRFTDEELQAARLLVMEYGSLEGKIFGGPRVGTKYDMSEACSRCGAGARQTSALVVEADELRHLEGRRAAATCYEDMLVDERLAGALAESGATGLEFRGVFAAFEKRGHFQLPYRQLCATHVMPRMSPRSTGIDLSQPCPCGRSCFMTYNRTPARLAYRAADLADIRDVNVTWEWYGYSKYNGDVYDSVLPYPLFLVTPKVWRIYRDAGVTGFDWLPIRVVDA</sequence>
<dbReference type="EMBL" id="JARZHI010000040">
    <property type="protein sequence ID" value="MDI1434329.1"/>
    <property type="molecule type" value="Genomic_DNA"/>
</dbReference>
<evidence type="ECO:0000313" key="2">
    <source>
        <dbReference type="Proteomes" id="UP001160301"/>
    </source>
</evidence>
<evidence type="ECO:0000313" key="1">
    <source>
        <dbReference type="EMBL" id="MDI1434329.1"/>
    </source>
</evidence>
<dbReference type="Proteomes" id="UP001160301">
    <property type="component" value="Unassembled WGS sequence"/>
</dbReference>
<organism evidence="1 2">
    <name type="scientific">Polyangium sorediatum</name>
    <dbReference type="NCBI Taxonomy" id="889274"/>
    <lineage>
        <taxon>Bacteria</taxon>
        <taxon>Pseudomonadati</taxon>
        <taxon>Myxococcota</taxon>
        <taxon>Polyangia</taxon>
        <taxon>Polyangiales</taxon>
        <taxon>Polyangiaceae</taxon>
        <taxon>Polyangium</taxon>
    </lineage>
</organism>
<comment type="caution">
    <text evidence="1">The sequence shown here is derived from an EMBL/GenBank/DDBJ whole genome shotgun (WGS) entry which is preliminary data.</text>
</comment>
<gene>
    <name evidence="1" type="ORF">QHF89_32825</name>
</gene>
<proteinExistence type="predicted"/>
<keyword evidence="2" id="KW-1185">Reference proteome</keyword>
<reference evidence="1 2" key="1">
    <citation type="submission" date="2023-04" db="EMBL/GenBank/DDBJ databases">
        <title>The genome sequence of Polyangium sorediatum DSM14670.</title>
        <authorList>
            <person name="Zhang X."/>
        </authorList>
    </citation>
    <scope>NUCLEOTIDE SEQUENCE [LARGE SCALE GENOMIC DNA]</scope>
    <source>
        <strain evidence="1 2">DSM 14670</strain>
    </source>
</reference>
<accession>A0ABT6P161</accession>
<name>A0ABT6P161_9BACT</name>